<dbReference type="HAMAP" id="MF_01043">
    <property type="entry name" value="PlsY"/>
    <property type="match status" value="1"/>
</dbReference>
<comment type="similarity">
    <text evidence="10">Belongs to the PlsY family.</text>
</comment>
<dbReference type="PANTHER" id="PTHR30309:SF0">
    <property type="entry name" value="GLYCEROL-3-PHOSPHATE ACYLTRANSFERASE-RELATED"/>
    <property type="match status" value="1"/>
</dbReference>
<name>A0A395LX85_9BACT</name>
<evidence type="ECO:0000256" key="4">
    <source>
        <dbReference type="ARBA" id="ARBA00022692"/>
    </source>
</evidence>
<dbReference type="EMBL" id="PHFL01000068">
    <property type="protein sequence ID" value="RFM23206.1"/>
    <property type="molecule type" value="Genomic_DNA"/>
</dbReference>
<comment type="pathway">
    <text evidence="10">Lipid metabolism; phospholipid metabolism.</text>
</comment>
<comment type="caution">
    <text evidence="11">The sequence shown here is derived from an EMBL/GenBank/DDBJ whole genome shotgun (WGS) entry which is preliminary data.</text>
</comment>
<evidence type="ECO:0000256" key="10">
    <source>
        <dbReference type="HAMAP-Rule" id="MF_01043"/>
    </source>
</evidence>
<dbReference type="SMART" id="SM01207">
    <property type="entry name" value="G3P_acyltransf"/>
    <property type="match status" value="1"/>
</dbReference>
<evidence type="ECO:0000313" key="12">
    <source>
        <dbReference type="Proteomes" id="UP000266389"/>
    </source>
</evidence>
<evidence type="ECO:0000256" key="3">
    <source>
        <dbReference type="ARBA" id="ARBA00022679"/>
    </source>
</evidence>
<proteinExistence type="inferred from homology"/>
<keyword evidence="9 10" id="KW-1208">Phospholipid metabolism</keyword>
<comment type="subunit">
    <text evidence="10">Probably interacts with PlsX.</text>
</comment>
<feature type="transmembrane region" description="Helical" evidence="10">
    <location>
        <begin position="152"/>
        <end position="183"/>
    </location>
</feature>
<comment type="function">
    <text evidence="10">Catalyzes the transfer of an acyl group from acyl-phosphate (acyl-PO(4)) to glycerol-3-phosphate (G3P) to form lysophosphatidic acid (LPA). This enzyme utilizes acyl-phosphate as fatty acyl donor, but not acyl-CoA or acyl-ACP.</text>
</comment>
<feature type="transmembrane region" description="Helical" evidence="10">
    <location>
        <begin position="121"/>
        <end position="140"/>
    </location>
</feature>
<dbReference type="AlphaFoldDB" id="A0A395LX85"/>
<gene>
    <name evidence="10" type="primary">plsY</name>
    <name evidence="11" type="ORF">D0433_12025</name>
</gene>
<evidence type="ECO:0000256" key="5">
    <source>
        <dbReference type="ARBA" id="ARBA00022989"/>
    </source>
</evidence>
<dbReference type="Pfam" id="PF02660">
    <property type="entry name" value="G3P_acyltransf"/>
    <property type="match status" value="1"/>
</dbReference>
<dbReference type="UniPathway" id="UPA00085"/>
<keyword evidence="5 10" id="KW-1133">Transmembrane helix</keyword>
<protein>
    <recommendedName>
        <fullName evidence="10">Glycerol-3-phosphate acyltransferase</fullName>
    </recommendedName>
    <alternativeName>
        <fullName evidence="10">Acyl-PO4 G3P acyltransferase</fullName>
    </alternativeName>
    <alternativeName>
        <fullName evidence="10">Acyl-phosphate--glycerol-3-phosphate acyltransferase</fullName>
    </alternativeName>
    <alternativeName>
        <fullName evidence="10">G3P acyltransferase</fullName>
        <shortName evidence="10">GPAT</shortName>
        <ecNumber evidence="10">2.3.1.275</ecNumber>
    </alternativeName>
    <alternativeName>
        <fullName evidence="10">Lysophosphatidic acid synthase</fullName>
        <shortName evidence="10">LPA synthase</shortName>
    </alternativeName>
</protein>
<keyword evidence="1 10" id="KW-1003">Cell membrane</keyword>
<evidence type="ECO:0000256" key="2">
    <source>
        <dbReference type="ARBA" id="ARBA00022516"/>
    </source>
</evidence>
<keyword evidence="4 10" id="KW-0812">Transmembrane</keyword>
<comment type="subcellular location">
    <subcellularLocation>
        <location evidence="10">Cell membrane</location>
        <topology evidence="10">Multi-pass membrane protein</topology>
    </subcellularLocation>
</comment>
<organism evidence="11 12">
    <name type="scientific">Candidatus Thermochlorobacter aerophilus</name>
    <dbReference type="NCBI Taxonomy" id="1868324"/>
    <lineage>
        <taxon>Bacteria</taxon>
        <taxon>Pseudomonadati</taxon>
        <taxon>Chlorobiota</taxon>
        <taxon>Chlorobiia</taxon>
        <taxon>Chlorobiales</taxon>
        <taxon>Candidatus Thermochlorobacteriaceae</taxon>
        <taxon>Candidatus Thermochlorobacter</taxon>
    </lineage>
</organism>
<dbReference type="GO" id="GO:0043772">
    <property type="term" value="F:acyl-phosphate glycerol-3-phosphate acyltransferase activity"/>
    <property type="evidence" value="ECO:0007669"/>
    <property type="project" value="UniProtKB-UniRule"/>
</dbReference>
<feature type="transmembrane region" description="Helical" evidence="10">
    <location>
        <begin position="6"/>
        <end position="24"/>
    </location>
</feature>
<evidence type="ECO:0000256" key="7">
    <source>
        <dbReference type="ARBA" id="ARBA00023136"/>
    </source>
</evidence>
<keyword evidence="6 10" id="KW-0443">Lipid metabolism</keyword>
<feature type="transmembrane region" description="Helical" evidence="10">
    <location>
        <begin position="89"/>
        <end position="109"/>
    </location>
</feature>
<keyword evidence="7 10" id="KW-0472">Membrane</keyword>
<evidence type="ECO:0000256" key="9">
    <source>
        <dbReference type="ARBA" id="ARBA00023264"/>
    </source>
</evidence>
<keyword evidence="3 10" id="KW-0808">Transferase</keyword>
<dbReference type="GO" id="GO:0005886">
    <property type="term" value="C:plasma membrane"/>
    <property type="evidence" value="ECO:0007669"/>
    <property type="project" value="UniProtKB-SubCell"/>
</dbReference>
<keyword evidence="8 10" id="KW-0594">Phospholipid biosynthesis</keyword>
<evidence type="ECO:0000313" key="11">
    <source>
        <dbReference type="EMBL" id="RFM23206.1"/>
    </source>
</evidence>
<reference evidence="11 12" key="1">
    <citation type="journal article" date="2011" name="ISME J.">
        <title>Community ecology of hot spring cyanobacterial mats: predominant populations and their functional potential.</title>
        <authorList>
            <person name="Klatt C.G."/>
            <person name="Wood J.M."/>
            <person name="Rusch D.B."/>
            <person name="Bateson M.M."/>
            <person name="Hamamura N."/>
            <person name="Heidelberg J.F."/>
            <person name="Grossman A.R."/>
            <person name="Bhaya D."/>
            <person name="Cohan F.M."/>
            <person name="Kuhl M."/>
            <person name="Bryant D.A."/>
            <person name="Ward D.M."/>
        </authorList>
    </citation>
    <scope>NUCLEOTIDE SEQUENCE [LARGE SCALE GENOMIC DNA]</scope>
    <source>
        <strain evidence="11">OS</strain>
    </source>
</reference>
<keyword evidence="2 10" id="KW-0444">Lipid biosynthesis</keyword>
<feature type="transmembrane region" description="Helical" evidence="10">
    <location>
        <begin position="53"/>
        <end position="77"/>
    </location>
</feature>
<evidence type="ECO:0000256" key="6">
    <source>
        <dbReference type="ARBA" id="ARBA00023098"/>
    </source>
</evidence>
<sequence length="196" mass="20965">MLDMLYLAGLSYLMGSIPFAFLLLKWTTGKDIRTLGTGNVGAMNSYDVTGSKLIGITVGVLDALKGAAAVIVAQTYFSEGLSGTALLGPKMWATFFAVLGHCYNVWLGFKGGRGLATAAGASLLFMPSLVIAWLVVWVAAWFYSHKLHFCNISATACVILIVPLFEPVEAIVFIVALAGLILLRHRDVMKEAFKGG</sequence>
<dbReference type="GO" id="GO:0008654">
    <property type="term" value="P:phospholipid biosynthetic process"/>
    <property type="evidence" value="ECO:0007669"/>
    <property type="project" value="UniProtKB-UniRule"/>
</dbReference>
<dbReference type="PANTHER" id="PTHR30309">
    <property type="entry name" value="INNER MEMBRANE PROTEIN YGIH"/>
    <property type="match status" value="1"/>
</dbReference>
<dbReference type="InterPro" id="IPR003811">
    <property type="entry name" value="G3P_acylTferase_PlsY"/>
</dbReference>
<evidence type="ECO:0000256" key="1">
    <source>
        <dbReference type="ARBA" id="ARBA00022475"/>
    </source>
</evidence>
<accession>A0A395LX85</accession>
<dbReference type="EC" id="2.3.1.275" evidence="10"/>
<dbReference type="Proteomes" id="UP000266389">
    <property type="component" value="Unassembled WGS sequence"/>
</dbReference>
<comment type="catalytic activity">
    <reaction evidence="10">
        <text>an acyl phosphate + sn-glycerol 3-phosphate = a 1-acyl-sn-glycero-3-phosphate + phosphate</text>
        <dbReference type="Rhea" id="RHEA:34075"/>
        <dbReference type="ChEBI" id="CHEBI:43474"/>
        <dbReference type="ChEBI" id="CHEBI:57597"/>
        <dbReference type="ChEBI" id="CHEBI:57970"/>
        <dbReference type="ChEBI" id="CHEBI:59918"/>
        <dbReference type="EC" id="2.3.1.275"/>
    </reaction>
</comment>
<evidence type="ECO:0000256" key="8">
    <source>
        <dbReference type="ARBA" id="ARBA00023209"/>
    </source>
</evidence>